<keyword evidence="2" id="KW-1133">Transmembrane helix</keyword>
<keyword evidence="4" id="KW-1185">Reference proteome</keyword>
<evidence type="ECO:0000256" key="1">
    <source>
        <dbReference type="SAM" id="MobiDB-lite"/>
    </source>
</evidence>
<proteinExistence type="predicted"/>
<feature type="transmembrane region" description="Helical" evidence="2">
    <location>
        <begin position="63"/>
        <end position="83"/>
    </location>
</feature>
<dbReference type="Proteomes" id="UP000297318">
    <property type="component" value="Unassembled WGS sequence"/>
</dbReference>
<reference evidence="3 4" key="1">
    <citation type="submission" date="2018-11" db="EMBL/GenBank/DDBJ databases">
        <title>Complete genome sequencing of the Actinobacteria Serinibacter sp. K3-2.</title>
        <authorList>
            <person name="Rakitin A.L."/>
            <person name="Beletsky A.V."/>
            <person name="Mardanov A.V."/>
            <person name="Ravin N.V."/>
            <person name="Gromova A.S."/>
            <person name="Filippova S.N."/>
            <person name="Gal'Chenko V.F."/>
        </authorList>
    </citation>
    <scope>NUCLEOTIDE SEQUENCE [LARGE SCALE GENOMIC DNA]</scope>
    <source>
        <strain evidence="3 4">K3-2</strain>
    </source>
</reference>
<feature type="region of interest" description="Disordered" evidence="1">
    <location>
        <begin position="110"/>
        <end position="147"/>
    </location>
</feature>
<feature type="region of interest" description="Disordered" evidence="1">
    <location>
        <begin position="1"/>
        <end position="60"/>
    </location>
</feature>
<gene>
    <name evidence="3" type="ORF">SERN_1588</name>
</gene>
<organism evidence="3 4">
    <name type="scientific">Serinibacter arcticus</name>
    <dbReference type="NCBI Taxonomy" id="1655435"/>
    <lineage>
        <taxon>Bacteria</taxon>
        <taxon>Bacillati</taxon>
        <taxon>Actinomycetota</taxon>
        <taxon>Actinomycetes</taxon>
        <taxon>Micrococcales</taxon>
        <taxon>Beutenbergiaceae</taxon>
        <taxon>Serinibacter</taxon>
    </lineage>
</organism>
<keyword evidence="2" id="KW-0472">Membrane</keyword>
<protein>
    <submittedName>
        <fullName evidence="3">Uncharacterized protein</fullName>
    </submittedName>
</protein>
<dbReference type="RefSeq" id="WP_135849564.1">
    <property type="nucleotide sequence ID" value="NZ_RHPJ01000002.1"/>
</dbReference>
<evidence type="ECO:0000313" key="3">
    <source>
        <dbReference type="EMBL" id="TGO05584.1"/>
    </source>
</evidence>
<accession>A0A4Z1E0Z7</accession>
<feature type="compositionally biased region" description="Acidic residues" evidence="1">
    <location>
        <begin position="39"/>
        <end position="49"/>
    </location>
</feature>
<dbReference type="EMBL" id="RHPJ01000002">
    <property type="protein sequence ID" value="TGO05584.1"/>
    <property type="molecule type" value="Genomic_DNA"/>
</dbReference>
<dbReference type="AlphaFoldDB" id="A0A4Z1E0Z7"/>
<keyword evidence="2" id="KW-0812">Transmembrane</keyword>
<name>A0A4Z1E0Z7_9MICO</name>
<comment type="caution">
    <text evidence="3">The sequence shown here is derived from an EMBL/GenBank/DDBJ whole genome shotgun (WGS) entry which is preliminary data.</text>
</comment>
<feature type="compositionally biased region" description="Polar residues" evidence="1">
    <location>
        <begin position="118"/>
        <end position="132"/>
    </location>
</feature>
<evidence type="ECO:0000256" key="2">
    <source>
        <dbReference type="SAM" id="Phobius"/>
    </source>
</evidence>
<feature type="compositionally biased region" description="Acidic residues" evidence="1">
    <location>
        <begin position="8"/>
        <end position="18"/>
    </location>
</feature>
<dbReference type="OrthoDB" id="5181884at2"/>
<sequence>MTQRPTDEFSDPSAEDDGDVRPRRGTDPSAAGPPAWDGEPADVESDDDPTPPPPPGRRRRRTFLAGAAGLVVLTLGTGALLHAQERERRTPEAAVLEYVQLVEAGDVEAATDLVPVPGTSTPADATGPTSDAASPGGDRPVTVEVPSPPELLVTPELLTDAFYATHPGLTDASVELVDPDADPAVGDVVEVRVSYEVQERPATTALRVERLADTFPALPSYRVVDSLALPAVVDVLDFRLGQARIADVPVAASSSVGSGETQVATMLYPGEYPVAFDGGAHLESDEVTMRVAGPTGARGADARPVSRAFLQVQPSFAALERAQQEANAFLTACADGSAPRIAECPESFLVVTDGGEPPSFTDAFTAVDLSIYATQSAAGRAPLVQASLEKTVVVTDPDGTREEPVRLVVNLQPDDGEAPADVYAGIVLG</sequence>
<evidence type="ECO:0000313" key="4">
    <source>
        <dbReference type="Proteomes" id="UP000297318"/>
    </source>
</evidence>